<dbReference type="AlphaFoldDB" id="A0A502L8A6"/>
<dbReference type="RefSeq" id="WP_140527874.1">
    <property type="nucleotide sequence ID" value="NZ_SDPD01000011.1"/>
</dbReference>
<sequence length="406" mass="47622">MLNYNQEDMLRLIDDTSIDVEDEAQDEQLSTDDLNSRKLYIDKSDKSMSDLFRMIKEREVNLQPDFQRGFIWDKGTMSRFIESLLLSIPIPTVFLSENNDDTFDVIDGQQRLTTIFAFMSSSLDERTSLPEHLKELQPLRLSGLDTLKNLNKTTYDDLGDKKRKFNNVSIPVVIIKKDSSEDIKYDIFSRINRGSIKLNNQELLNVMYRGRLINKVNEVANHDLIDKVFERRPVLKKRFGYHEIILRVMAMECFIDKDLWTLKKVDIKNKELMDGKEQKNYNGRLNSSVLDYLKEYRNDIFEADRLEYFILDAMEKVDIVFGSNAFKRINKAGSTSINKTIAEVQLITLSRFDKVIVEEKKQEIFDSFNRFLNENSDDLFTKATNNTKNVEKRYEWGKEISRIILG</sequence>
<evidence type="ECO:0000313" key="2">
    <source>
        <dbReference type="EMBL" id="TPH20140.1"/>
    </source>
</evidence>
<gene>
    <name evidence="2" type="ORF">EUX52_08735</name>
</gene>
<dbReference type="InterPro" id="IPR004919">
    <property type="entry name" value="GmrSD_N"/>
</dbReference>
<evidence type="ECO:0000313" key="3">
    <source>
        <dbReference type="Proteomes" id="UP000316282"/>
    </source>
</evidence>
<dbReference type="Pfam" id="PF03235">
    <property type="entry name" value="GmrSD_N"/>
    <property type="match status" value="1"/>
</dbReference>
<comment type="caution">
    <text evidence="2">The sequence shown here is derived from an EMBL/GenBank/DDBJ whole genome shotgun (WGS) entry which is preliminary data.</text>
</comment>
<dbReference type="PANTHER" id="PTHR39639">
    <property type="entry name" value="CHROMOSOME 16, WHOLE GENOME SHOTGUN SEQUENCE"/>
    <property type="match status" value="1"/>
</dbReference>
<name>A0A502L8A6_HAEHA</name>
<feature type="domain" description="GmrSD restriction endonucleases N-terminal" evidence="1">
    <location>
        <begin position="50"/>
        <end position="206"/>
    </location>
</feature>
<proteinExistence type="predicted"/>
<accession>A0A502L8A6</accession>
<evidence type="ECO:0000259" key="1">
    <source>
        <dbReference type="Pfam" id="PF03235"/>
    </source>
</evidence>
<organism evidence="2 3">
    <name type="scientific">Haemophilus haemolyticus</name>
    <dbReference type="NCBI Taxonomy" id="726"/>
    <lineage>
        <taxon>Bacteria</taxon>
        <taxon>Pseudomonadati</taxon>
        <taxon>Pseudomonadota</taxon>
        <taxon>Gammaproteobacteria</taxon>
        <taxon>Pasteurellales</taxon>
        <taxon>Pasteurellaceae</taxon>
        <taxon>Haemophilus</taxon>
    </lineage>
</organism>
<dbReference type="PANTHER" id="PTHR39639:SF1">
    <property type="entry name" value="DUF262 DOMAIN-CONTAINING PROTEIN"/>
    <property type="match status" value="1"/>
</dbReference>
<dbReference type="EMBL" id="SDPD01000011">
    <property type="protein sequence ID" value="TPH20140.1"/>
    <property type="molecule type" value="Genomic_DNA"/>
</dbReference>
<reference evidence="2 3" key="1">
    <citation type="submission" date="2019-01" db="EMBL/GenBank/DDBJ databases">
        <title>Comparative genomic analysis identifies haemin-independent Haemophilus haemolyticus: a formal re-classification of Haemophilus intermedius.</title>
        <authorList>
            <person name="Harris T.M."/>
            <person name="Price E.P."/>
            <person name="Sarovich D.S."/>
            <person name="Norskov-Lauritsen N."/>
            <person name="Beissbarth J."/>
            <person name="Chang A.B."/>
            <person name="Smith-Vaughan H.C."/>
        </authorList>
    </citation>
    <scope>NUCLEOTIDE SEQUENCE [LARGE SCALE GENOMIC DNA]</scope>
    <source>
        <strain evidence="2 3">60982 B Hi-1</strain>
    </source>
</reference>
<protein>
    <submittedName>
        <fullName evidence="2">DUF262 domain-containing protein</fullName>
    </submittedName>
</protein>
<dbReference type="Proteomes" id="UP000316282">
    <property type="component" value="Unassembled WGS sequence"/>
</dbReference>